<comment type="caution">
    <text evidence="1">The sequence shown here is derived from an EMBL/GenBank/DDBJ whole genome shotgun (WGS) entry which is preliminary data.</text>
</comment>
<name>A0A6I2MAM7_9BACI</name>
<dbReference type="EMBL" id="WKKF01000002">
    <property type="protein sequence ID" value="MRX54829.1"/>
    <property type="molecule type" value="Genomic_DNA"/>
</dbReference>
<accession>A0A6I2MAM7</accession>
<reference evidence="1 2" key="1">
    <citation type="submission" date="2019-11" db="EMBL/GenBank/DDBJ databases">
        <title>Bacillus idriensis genome.</title>
        <authorList>
            <person name="Konopka E.N."/>
            <person name="Newman J.D."/>
        </authorList>
    </citation>
    <scope>NUCLEOTIDE SEQUENCE [LARGE SCALE GENOMIC DNA]</scope>
    <source>
        <strain evidence="1 2">DSM 19097</strain>
    </source>
</reference>
<evidence type="ECO:0000313" key="2">
    <source>
        <dbReference type="Proteomes" id="UP000441585"/>
    </source>
</evidence>
<gene>
    <name evidence="1" type="ORF">GJU41_12675</name>
</gene>
<organism evidence="1 2">
    <name type="scientific">Metabacillus idriensis</name>
    <dbReference type="NCBI Taxonomy" id="324768"/>
    <lineage>
        <taxon>Bacteria</taxon>
        <taxon>Bacillati</taxon>
        <taxon>Bacillota</taxon>
        <taxon>Bacilli</taxon>
        <taxon>Bacillales</taxon>
        <taxon>Bacillaceae</taxon>
        <taxon>Metabacillus</taxon>
    </lineage>
</organism>
<protein>
    <submittedName>
        <fullName evidence="1">DUF3908 domain-containing protein</fullName>
    </submittedName>
</protein>
<dbReference type="RefSeq" id="WP_154318782.1">
    <property type="nucleotide sequence ID" value="NZ_CAJGAA010000002.1"/>
</dbReference>
<proteinExistence type="predicted"/>
<sequence length="137" mass="16270">MGFTYEQFKQIVTRRQIDGHREFASVISNIEKFYGEDSIKIFYPKNVENEKPVELLFLLKSGLLAITINEHKEVSYEHIYSKVDSKKLYNSRHDHSNHVLEIKFENGKLLTLDGLKDSNYDFRDDYVEVIKEFYRAL</sequence>
<keyword evidence="2" id="KW-1185">Reference proteome</keyword>
<dbReference type="Proteomes" id="UP000441585">
    <property type="component" value="Unassembled WGS sequence"/>
</dbReference>
<evidence type="ECO:0000313" key="1">
    <source>
        <dbReference type="EMBL" id="MRX54829.1"/>
    </source>
</evidence>
<dbReference type="AlphaFoldDB" id="A0A6I2MAM7"/>